<evidence type="ECO:0000313" key="3">
    <source>
        <dbReference type="Proteomes" id="UP000095751"/>
    </source>
</evidence>
<feature type="signal peptide" evidence="1">
    <location>
        <begin position="1"/>
        <end position="26"/>
    </location>
</feature>
<dbReference type="KEGG" id="fcy:FRACYDRAFT_249090"/>
<sequence>MMFRIAAVTTFLVLAVVSTSSIVVEAKVDRSITCYDYSDVFNNFNLKGIECTGRKLLFRIKNHFRLQNKNPDTKVKCRGGLDRELMALTNTTKNSDAKRQLQFLCDDALLDASVEAAMSLKSTWGSLESEPHSINLEEFFEGKGYLNKETGNFQQDANDFLKRGGHERFNYIGDDPRENDHYSTSEASYHGGEAILQFYTNEARSAFLDAPTAGFQKGCNATNAAVCCWQRDRQYFDKNGNCARQDCAKSNPGDNTDVCWTEVVDDTDSPYPYPGGVTEQDLHCHGMAWSTLEDTSGDVNANARWNNLFFVSMYDHLYTRGYAESITDDPLIAGEQAMCGCVEDMSAVIARADCTEAVGRTNYTASLDDGKLVIEHVPGSFRMQFRACEGFNYDDTISPEQYDEDYDLSPDVRSDNDLSAFVFRQYLEGKIDKDHVSEYEKTIVGYRNTTVNDSDEERNKVCEEKFNSKFPNTEYKEKVIVVTTV</sequence>
<proteinExistence type="predicted"/>
<gene>
    <name evidence="2" type="ORF">FRACYDRAFT_249090</name>
</gene>
<evidence type="ECO:0000313" key="2">
    <source>
        <dbReference type="EMBL" id="OEU09171.1"/>
    </source>
</evidence>
<name>A0A1E7ET75_9STRA</name>
<dbReference type="EMBL" id="KV784377">
    <property type="protein sequence ID" value="OEU09171.1"/>
    <property type="molecule type" value="Genomic_DNA"/>
</dbReference>
<dbReference type="OrthoDB" id="426133at2759"/>
<keyword evidence="3" id="KW-1185">Reference proteome</keyword>
<dbReference type="AlphaFoldDB" id="A0A1E7ET75"/>
<evidence type="ECO:0000256" key="1">
    <source>
        <dbReference type="SAM" id="SignalP"/>
    </source>
</evidence>
<organism evidence="2 3">
    <name type="scientific">Fragilariopsis cylindrus CCMP1102</name>
    <dbReference type="NCBI Taxonomy" id="635003"/>
    <lineage>
        <taxon>Eukaryota</taxon>
        <taxon>Sar</taxon>
        <taxon>Stramenopiles</taxon>
        <taxon>Ochrophyta</taxon>
        <taxon>Bacillariophyta</taxon>
        <taxon>Bacillariophyceae</taxon>
        <taxon>Bacillariophycidae</taxon>
        <taxon>Bacillariales</taxon>
        <taxon>Bacillariaceae</taxon>
        <taxon>Fragilariopsis</taxon>
    </lineage>
</organism>
<dbReference type="Proteomes" id="UP000095751">
    <property type="component" value="Unassembled WGS sequence"/>
</dbReference>
<protein>
    <submittedName>
        <fullName evidence="2">Uncharacterized protein</fullName>
    </submittedName>
</protein>
<feature type="chain" id="PRO_5009192211" evidence="1">
    <location>
        <begin position="27"/>
        <end position="485"/>
    </location>
</feature>
<keyword evidence="1" id="KW-0732">Signal</keyword>
<accession>A0A1E7ET75</accession>
<reference evidence="2 3" key="1">
    <citation type="submission" date="2016-09" db="EMBL/GenBank/DDBJ databases">
        <title>Extensive genetic diversity and differential bi-allelic expression allows diatom success in the polar Southern Ocean.</title>
        <authorList>
            <consortium name="DOE Joint Genome Institute"/>
            <person name="Mock T."/>
            <person name="Otillar R.P."/>
            <person name="Strauss J."/>
            <person name="Dupont C."/>
            <person name="Frickenhaus S."/>
            <person name="Maumus F."/>
            <person name="Mcmullan M."/>
            <person name="Sanges R."/>
            <person name="Schmutz J."/>
            <person name="Toseland A."/>
            <person name="Valas R."/>
            <person name="Veluchamy A."/>
            <person name="Ward B.J."/>
            <person name="Allen A."/>
            <person name="Barry K."/>
            <person name="Falciatore A."/>
            <person name="Ferrante M."/>
            <person name="Fortunato A.E."/>
            <person name="Gloeckner G."/>
            <person name="Gruber A."/>
            <person name="Hipkin R."/>
            <person name="Janech M."/>
            <person name="Kroth P."/>
            <person name="Leese F."/>
            <person name="Lindquist E."/>
            <person name="Lyon B.R."/>
            <person name="Martin J."/>
            <person name="Mayer C."/>
            <person name="Parker M."/>
            <person name="Quesneville H."/>
            <person name="Raymond J."/>
            <person name="Uhlig C."/>
            <person name="Valentin K.U."/>
            <person name="Worden A.Z."/>
            <person name="Armbrust E.V."/>
            <person name="Bowler C."/>
            <person name="Green B."/>
            <person name="Moulton V."/>
            <person name="Van Oosterhout C."/>
            <person name="Grigoriev I."/>
        </authorList>
    </citation>
    <scope>NUCLEOTIDE SEQUENCE [LARGE SCALE GENOMIC DNA]</scope>
    <source>
        <strain evidence="2 3">CCMP1102</strain>
    </source>
</reference>
<dbReference type="InParanoid" id="A0A1E7ET75"/>